<dbReference type="AlphaFoldDB" id="A0A5N7BFT1"/>
<organism evidence="7 8">
    <name type="scientific">Aspergillus bertholletiae</name>
    <dbReference type="NCBI Taxonomy" id="1226010"/>
    <lineage>
        <taxon>Eukaryota</taxon>
        <taxon>Fungi</taxon>
        <taxon>Dikarya</taxon>
        <taxon>Ascomycota</taxon>
        <taxon>Pezizomycotina</taxon>
        <taxon>Eurotiomycetes</taxon>
        <taxon>Eurotiomycetidae</taxon>
        <taxon>Eurotiales</taxon>
        <taxon>Aspergillaceae</taxon>
        <taxon>Aspergillus</taxon>
        <taxon>Aspergillus subgen. Circumdati</taxon>
    </lineage>
</organism>
<evidence type="ECO:0008006" key="9">
    <source>
        <dbReference type="Google" id="ProtNLM"/>
    </source>
</evidence>
<dbReference type="OrthoDB" id="1046782at2759"/>
<dbReference type="SUPFAM" id="SSF144083">
    <property type="entry name" value="Magnesium transport protein CorA, transmembrane region"/>
    <property type="match status" value="1"/>
</dbReference>
<evidence type="ECO:0000256" key="1">
    <source>
        <dbReference type="ARBA" id="ARBA00004141"/>
    </source>
</evidence>
<evidence type="ECO:0000313" key="8">
    <source>
        <dbReference type="Proteomes" id="UP000326198"/>
    </source>
</evidence>
<accession>A0A5N7BFT1</accession>
<name>A0A5N7BFT1_9EURO</name>
<gene>
    <name evidence="7" type="ORF">BDV26DRAFT_127546</name>
</gene>
<evidence type="ECO:0000256" key="2">
    <source>
        <dbReference type="ARBA" id="ARBA00022692"/>
    </source>
</evidence>
<evidence type="ECO:0000256" key="6">
    <source>
        <dbReference type="SAM" id="Phobius"/>
    </source>
</evidence>
<evidence type="ECO:0000256" key="3">
    <source>
        <dbReference type="ARBA" id="ARBA00022989"/>
    </source>
</evidence>
<keyword evidence="8" id="KW-1185">Reference proteome</keyword>
<evidence type="ECO:0000313" key="7">
    <source>
        <dbReference type="EMBL" id="KAE8380631.1"/>
    </source>
</evidence>
<evidence type="ECO:0000256" key="5">
    <source>
        <dbReference type="SAM" id="MobiDB-lite"/>
    </source>
</evidence>
<sequence>MALEMSGLIHRNPVSSQYSFAKCFQGSATSPLEETSPENETGTWIQGRGHPQEQNSIRILIGGLDLKPHFPFSPDVFDEIRVVHDLPRDPLQCHKGSFFTKYVLDSGKIALILYVKYAQVCLAMEYDPRHNITTTVVRLRDATSVDILSRRLTSLRRHAWHPLLLPTVMIEYMVTQLPDTVDDHNSGISTTYKRRPSLVLSITKRKAQECSQILNSLQDFPTTPVSPDTSRSVAAGMYCVDSKLSHLIFSVQNILNQCDMHASINNEDLQSATKSLSRSADYNAKIMTLLSVIYLPLSAVAGVFSTTFFNFEPEGGRKVSRDFWIFLATTAIFSLFTLLHLVRPDEWRGMYCRTIKGLLP</sequence>
<evidence type="ECO:0000256" key="4">
    <source>
        <dbReference type="ARBA" id="ARBA00023136"/>
    </source>
</evidence>
<dbReference type="Gene3D" id="1.20.58.340">
    <property type="entry name" value="Magnesium transport protein CorA, transmembrane region"/>
    <property type="match status" value="1"/>
</dbReference>
<reference evidence="7 8" key="1">
    <citation type="submission" date="2019-04" db="EMBL/GenBank/DDBJ databases">
        <title>Friends and foes A comparative genomics studyof 23 Aspergillus species from section Flavi.</title>
        <authorList>
            <consortium name="DOE Joint Genome Institute"/>
            <person name="Kjaerbolling I."/>
            <person name="Vesth T."/>
            <person name="Frisvad J.C."/>
            <person name="Nybo J.L."/>
            <person name="Theobald S."/>
            <person name="Kildgaard S."/>
            <person name="Isbrandt T."/>
            <person name="Kuo A."/>
            <person name="Sato A."/>
            <person name="Lyhne E.K."/>
            <person name="Kogle M.E."/>
            <person name="Wiebenga A."/>
            <person name="Kun R.S."/>
            <person name="Lubbers R.J."/>
            <person name="Makela M.R."/>
            <person name="Barry K."/>
            <person name="Chovatia M."/>
            <person name="Clum A."/>
            <person name="Daum C."/>
            <person name="Haridas S."/>
            <person name="He G."/>
            <person name="LaButti K."/>
            <person name="Lipzen A."/>
            <person name="Mondo S."/>
            <person name="Riley R."/>
            <person name="Salamov A."/>
            <person name="Simmons B.A."/>
            <person name="Magnuson J.K."/>
            <person name="Henrissat B."/>
            <person name="Mortensen U.H."/>
            <person name="Larsen T.O."/>
            <person name="Devries R.P."/>
            <person name="Grigoriev I.V."/>
            <person name="Machida M."/>
            <person name="Baker S.E."/>
            <person name="Andersen M.R."/>
        </authorList>
    </citation>
    <scope>NUCLEOTIDE SEQUENCE [LARGE SCALE GENOMIC DNA]</scope>
    <source>
        <strain evidence="7 8">IBT 29228</strain>
    </source>
</reference>
<keyword evidence="3 6" id="KW-1133">Transmembrane helix</keyword>
<dbReference type="Proteomes" id="UP000326198">
    <property type="component" value="Unassembled WGS sequence"/>
</dbReference>
<feature type="transmembrane region" description="Helical" evidence="6">
    <location>
        <begin position="323"/>
        <end position="342"/>
    </location>
</feature>
<dbReference type="GO" id="GO:0016020">
    <property type="term" value="C:membrane"/>
    <property type="evidence" value="ECO:0007669"/>
    <property type="project" value="UniProtKB-SubCell"/>
</dbReference>
<proteinExistence type="predicted"/>
<keyword evidence="2 6" id="KW-0812">Transmembrane</keyword>
<comment type="subcellular location">
    <subcellularLocation>
        <location evidence="1">Membrane</location>
        <topology evidence="1">Multi-pass membrane protein</topology>
    </subcellularLocation>
</comment>
<feature type="transmembrane region" description="Helical" evidence="6">
    <location>
        <begin position="286"/>
        <end position="311"/>
    </location>
</feature>
<dbReference type="InterPro" id="IPR045863">
    <property type="entry name" value="CorA_TM1_TM2"/>
</dbReference>
<feature type="region of interest" description="Disordered" evidence="5">
    <location>
        <begin position="29"/>
        <end position="50"/>
    </location>
</feature>
<dbReference type="EMBL" id="ML736179">
    <property type="protein sequence ID" value="KAE8380631.1"/>
    <property type="molecule type" value="Genomic_DNA"/>
</dbReference>
<keyword evidence="4 6" id="KW-0472">Membrane</keyword>
<protein>
    <recommendedName>
        <fullName evidence="9">Cora-like Mg2+ transporter protein-domain-containing protein</fullName>
    </recommendedName>
</protein>
<feature type="compositionally biased region" description="Polar residues" evidence="5">
    <location>
        <begin position="29"/>
        <end position="44"/>
    </location>
</feature>